<proteinExistence type="predicted"/>
<dbReference type="OrthoDB" id="6234762at2759"/>
<evidence type="ECO:0000313" key="8">
    <source>
        <dbReference type="Proteomes" id="UP000551127"/>
    </source>
</evidence>
<evidence type="ECO:0000256" key="4">
    <source>
        <dbReference type="ARBA" id="ARBA00023128"/>
    </source>
</evidence>
<name>A0A7K4YFQ8_BUCAB</name>
<evidence type="ECO:0000256" key="5">
    <source>
        <dbReference type="ARBA" id="ARBA00023136"/>
    </source>
</evidence>
<keyword evidence="8" id="KW-1185">Reference proteome</keyword>
<dbReference type="InterPro" id="IPR009801">
    <property type="entry name" value="TMEM126"/>
</dbReference>
<keyword evidence="3 6" id="KW-1133">Transmembrane helix</keyword>
<feature type="non-terminal residue" evidence="7">
    <location>
        <position position="1"/>
    </location>
</feature>
<dbReference type="EMBL" id="VYZL01001602">
    <property type="protein sequence ID" value="NWR57836.1"/>
    <property type="molecule type" value="Genomic_DNA"/>
</dbReference>
<feature type="transmembrane region" description="Helical" evidence="6">
    <location>
        <begin position="73"/>
        <end position="93"/>
    </location>
</feature>
<keyword evidence="5 6" id="KW-0472">Membrane</keyword>
<dbReference type="Proteomes" id="UP000551127">
    <property type="component" value="Unassembled WGS sequence"/>
</dbReference>
<accession>A0A7K4YFQ8</accession>
<evidence type="ECO:0000313" key="7">
    <source>
        <dbReference type="EMBL" id="NWR57836.1"/>
    </source>
</evidence>
<evidence type="ECO:0000256" key="2">
    <source>
        <dbReference type="ARBA" id="ARBA00022692"/>
    </source>
</evidence>
<feature type="non-terminal residue" evidence="7">
    <location>
        <position position="209"/>
    </location>
</feature>
<organism evidence="7 8">
    <name type="scientific">Bucorvus abyssinicus</name>
    <name type="common">Northern ground-hornbill</name>
    <name type="synonym">Abyssinian ground-hornbill</name>
    <dbReference type="NCBI Taxonomy" id="153643"/>
    <lineage>
        <taxon>Eukaryota</taxon>
        <taxon>Metazoa</taxon>
        <taxon>Chordata</taxon>
        <taxon>Craniata</taxon>
        <taxon>Vertebrata</taxon>
        <taxon>Euteleostomi</taxon>
        <taxon>Archelosauria</taxon>
        <taxon>Archosauria</taxon>
        <taxon>Dinosauria</taxon>
        <taxon>Saurischia</taxon>
        <taxon>Theropoda</taxon>
        <taxon>Coelurosauria</taxon>
        <taxon>Aves</taxon>
        <taxon>Neognathae</taxon>
        <taxon>Neoaves</taxon>
        <taxon>Telluraves</taxon>
        <taxon>Coraciimorphae</taxon>
        <taxon>Bucerotiformes</taxon>
        <taxon>Bucorvidae</taxon>
        <taxon>Bucorvus</taxon>
    </lineage>
</organism>
<evidence type="ECO:0000256" key="6">
    <source>
        <dbReference type="SAM" id="Phobius"/>
    </source>
</evidence>
<protein>
    <submittedName>
        <fullName evidence="7">T126A protein</fullName>
    </submittedName>
</protein>
<comment type="subcellular location">
    <subcellularLocation>
        <location evidence="1">Mitochondrion membrane</location>
        <topology evidence="1">Multi-pass membrane protein</topology>
    </subcellularLocation>
</comment>
<feature type="transmembrane region" description="Helical" evidence="6">
    <location>
        <begin position="113"/>
        <end position="133"/>
    </location>
</feature>
<dbReference type="PANTHER" id="PTHR16296:SF2">
    <property type="entry name" value="TRANSMEMBRANE PROTEIN 126A"/>
    <property type="match status" value="1"/>
</dbReference>
<gene>
    <name evidence="7" type="primary">Tmem126a</name>
    <name evidence="7" type="ORF">BUCABY_R05906</name>
</gene>
<reference evidence="7 8" key="1">
    <citation type="submission" date="2019-09" db="EMBL/GenBank/DDBJ databases">
        <title>Bird 10,000 Genomes (B10K) Project - Family phase.</title>
        <authorList>
            <person name="Zhang G."/>
        </authorList>
    </citation>
    <scope>NUCLEOTIDE SEQUENCE [LARGE SCALE GENOMIC DNA]</scope>
    <source>
        <strain evidence="7">B10K-DU-012-80</strain>
    </source>
</reference>
<dbReference type="GO" id="GO:0032981">
    <property type="term" value="P:mitochondrial respiratory chain complex I assembly"/>
    <property type="evidence" value="ECO:0007669"/>
    <property type="project" value="TreeGrafter"/>
</dbReference>
<keyword evidence="2 6" id="KW-0812">Transmembrane</keyword>
<evidence type="ECO:0000256" key="1">
    <source>
        <dbReference type="ARBA" id="ARBA00004225"/>
    </source>
</evidence>
<dbReference type="GO" id="GO:0031966">
    <property type="term" value="C:mitochondrial membrane"/>
    <property type="evidence" value="ECO:0007669"/>
    <property type="project" value="UniProtKB-SubCell"/>
</dbReference>
<evidence type="ECO:0000256" key="3">
    <source>
        <dbReference type="ARBA" id="ARBA00022989"/>
    </source>
</evidence>
<keyword evidence="4" id="KW-0496">Mitochondrion</keyword>
<dbReference type="PANTHER" id="PTHR16296">
    <property type="entry name" value="UNCHARACTERIZED HYPOTHALAMUS PROTEIN HT007"/>
    <property type="match status" value="1"/>
</dbReference>
<dbReference type="Pfam" id="PF07114">
    <property type="entry name" value="TMEM126"/>
    <property type="match status" value="1"/>
</dbReference>
<dbReference type="AlphaFoldDB" id="A0A7K4YFQ8"/>
<sequence>MTGREFLELDSPRQRLYLDRLKQMEVIQNMLNELPKADQNLCHHGSYYLGANSSLCGLVANNFFRSILHVRKASIASALPMAVVPFLSTAAVYEVFVREPLFSGELNCEVCAVVRGGLIGAVIGGLYPVLLALPMNASLAARYSSSPLPGKENLLRYWLTTARPVFRKMSLCVLIQALTGLYLATKHHGIYIKILQRMNASRDPEELQA</sequence>
<comment type="caution">
    <text evidence="7">The sequence shown here is derived from an EMBL/GenBank/DDBJ whole genome shotgun (WGS) entry which is preliminary data.</text>
</comment>